<dbReference type="RefSeq" id="XP_001890649.1">
    <property type="nucleotide sequence ID" value="XM_001890614.1"/>
</dbReference>
<dbReference type="AlphaFoldDB" id="B0E1C1"/>
<dbReference type="GeneID" id="6085651"/>
<dbReference type="Proteomes" id="UP000001194">
    <property type="component" value="Unassembled WGS sequence"/>
</dbReference>
<protein>
    <submittedName>
        <fullName evidence="3">Predicted protein</fullName>
    </submittedName>
</protein>
<dbReference type="EMBL" id="DS547166">
    <property type="protein sequence ID" value="EDQ99355.1"/>
    <property type="molecule type" value="Genomic_DNA"/>
</dbReference>
<organism evidence="4">
    <name type="scientific">Laccaria bicolor (strain S238N-H82 / ATCC MYA-4686)</name>
    <name type="common">Bicoloured deceiver</name>
    <name type="synonym">Laccaria laccata var. bicolor</name>
    <dbReference type="NCBI Taxonomy" id="486041"/>
    <lineage>
        <taxon>Eukaryota</taxon>
        <taxon>Fungi</taxon>
        <taxon>Dikarya</taxon>
        <taxon>Basidiomycota</taxon>
        <taxon>Agaricomycotina</taxon>
        <taxon>Agaricomycetes</taxon>
        <taxon>Agaricomycetidae</taxon>
        <taxon>Agaricales</taxon>
        <taxon>Agaricineae</taxon>
        <taxon>Hydnangiaceae</taxon>
        <taxon>Laccaria</taxon>
    </lineage>
</organism>
<dbReference type="InParanoid" id="B0E1C1"/>
<accession>B0E1C1</accession>
<dbReference type="KEGG" id="lbc:LACBIDRAFT_297412"/>
<reference evidence="3 4" key="1">
    <citation type="journal article" date="2008" name="Nature">
        <title>The genome of Laccaria bicolor provides insights into mycorrhizal symbiosis.</title>
        <authorList>
            <person name="Martin F."/>
            <person name="Aerts A."/>
            <person name="Ahren D."/>
            <person name="Brun A."/>
            <person name="Danchin E.G.J."/>
            <person name="Duchaussoy F."/>
            <person name="Gibon J."/>
            <person name="Kohler A."/>
            <person name="Lindquist E."/>
            <person name="Pereda V."/>
            <person name="Salamov A."/>
            <person name="Shapiro H.J."/>
            <person name="Wuyts J."/>
            <person name="Blaudez D."/>
            <person name="Buee M."/>
            <person name="Brokstein P."/>
            <person name="Canbaeck B."/>
            <person name="Cohen D."/>
            <person name="Courty P.E."/>
            <person name="Coutinho P.M."/>
            <person name="Delaruelle C."/>
            <person name="Detter J.C."/>
            <person name="Deveau A."/>
            <person name="DiFazio S."/>
            <person name="Duplessis S."/>
            <person name="Fraissinet-Tachet L."/>
            <person name="Lucic E."/>
            <person name="Frey-Klett P."/>
            <person name="Fourrey C."/>
            <person name="Feussner I."/>
            <person name="Gay G."/>
            <person name="Grimwood J."/>
            <person name="Hoegger P.J."/>
            <person name="Jain P."/>
            <person name="Kilaru S."/>
            <person name="Labbe J."/>
            <person name="Lin Y.C."/>
            <person name="Legue V."/>
            <person name="Le Tacon F."/>
            <person name="Marmeisse R."/>
            <person name="Melayah D."/>
            <person name="Montanini B."/>
            <person name="Muratet M."/>
            <person name="Nehls U."/>
            <person name="Niculita-Hirzel H."/>
            <person name="Oudot-Le Secq M.P."/>
            <person name="Peter M."/>
            <person name="Quesneville H."/>
            <person name="Rajashekar B."/>
            <person name="Reich M."/>
            <person name="Rouhier N."/>
            <person name="Schmutz J."/>
            <person name="Yin T."/>
            <person name="Chalot M."/>
            <person name="Henrissat B."/>
            <person name="Kuees U."/>
            <person name="Lucas S."/>
            <person name="Van de Peer Y."/>
            <person name="Podila G.K."/>
            <person name="Polle A."/>
            <person name="Pukkila P.J."/>
            <person name="Richardson P.M."/>
            <person name="Rouze P."/>
            <person name="Sanders I.R."/>
            <person name="Stajich J.E."/>
            <person name="Tunlid A."/>
            <person name="Tuskan G."/>
            <person name="Grigoriev I.V."/>
        </authorList>
    </citation>
    <scope>NUCLEOTIDE SEQUENCE [LARGE SCALE GENOMIC DNA]</scope>
    <source>
        <strain evidence="4">S238N-H82 / ATCC MYA-4686</strain>
    </source>
</reference>
<evidence type="ECO:0000313" key="3">
    <source>
        <dbReference type="EMBL" id="EDQ99355.1"/>
    </source>
</evidence>
<gene>
    <name evidence="2" type="ORF">LACBIDRAFT_297412</name>
    <name evidence="3" type="ORF">LACBIDRAFT_316639</name>
</gene>
<proteinExistence type="predicted"/>
<dbReference type="RefSeq" id="XP_001890001.1">
    <property type="nucleotide sequence ID" value="XM_001889966.1"/>
</dbReference>
<evidence type="ECO:0000256" key="1">
    <source>
        <dbReference type="SAM" id="MobiDB-lite"/>
    </source>
</evidence>
<dbReference type="GeneID" id="6086299"/>
<evidence type="ECO:0000313" key="4">
    <source>
        <dbReference type="Proteomes" id="UP000001194"/>
    </source>
</evidence>
<evidence type="ECO:0000313" key="2">
    <source>
        <dbReference type="EMBL" id="EDQ98703.1"/>
    </source>
</evidence>
<name>B0E1C1_LACBS</name>
<dbReference type="EMBL" id="DS547211">
    <property type="protein sequence ID" value="EDQ98703.1"/>
    <property type="molecule type" value="Genomic_DNA"/>
</dbReference>
<keyword evidence="4" id="KW-1185">Reference proteome</keyword>
<sequence length="66" mass="7692">MMMLRAYSQATTLEIHNQYIGVNQNSLKHYAKPPTETHHNRMDSTLPHTSSPLRILIPPFEFTWPT</sequence>
<dbReference type="KEGG" id="lbc:LACBIDRAFT_316639"/>
<dbReference type="HOGENOM" id="CLU_2831617_0_0_1"/>
<feature type="region of interest" description="Disordered" evidence="1">
    <location>
        <begin position="29"/>
        <end position="50"/>
    </location>
</feature>